<evidence type="ECO:0000313" key="2">
    <source>
        <dbReference type="Proteomes" id="UP000295087"/>
    </source>
</evidence>
<reference evidence="1 2" key="1">
    <citation type="submission" date="2019-03" db="EMBL/GenBank/DDBJ databases">
        <title>Genomic Encyclopedia of Type Strains, Phase IV (KMG-IV): sequencing the most valuable type-strain genomes for metagenomic binning, comparative biology and taxonomic classification.</title>
        <authorList>
            <person name="Goeker M."/>
        </authorList>
    </citation>
    <scope>NUCLEOTIDE SEQUENCE [LARGE SCALE GENOMIC DNA]</scope>
    <source>
        <strain evidence="1 2">DSM 44496</strain>
    </source>
</reference>
<keyword evidence="2" id="KW-1185">Reference proteome</keyword>
<gene>
    <name evidence="1" type="ORF">DFR75_10622</name>
</gene>
<proteinExistence type="predicted"/>
<accession>A0A4R6P3T9</accession>
<organism evidence="1 2">
    <name type="scientific">Nocardia ignorata</name>
    <dbReference type="NCBI Taxonomy" id="145285"/>
    <lineage>
        <taxon>Bacteria</taxon>
        <taxon>Bacillati</taxon>
        <taxon>Actinomycetota</taxon>
        <taxon>Actinomycetes</taxon>
        <taxon>Mycobacteriales</taxon>
        <taxon>Nocardiaceae</taxon>
        <taxon>Nocardia</taxon>
    </lineage>
</organism>
<dbReference type="RefSeq" id="WP_067494519.1">
    <property type="nucleotide sequence ID" value="NZ_SNXK01000006.1"/>
</dbReference>
<sequence length="163" mass="17292">MSHAITALVLNGSYDGEAAGRWDLVPVALGGGLTLFHVTHYYTAYWQERLGVTEHFEFGSSAGLVFPTENVVRVVAADLVGRPDPTFALVATEYFAGVGDQAAAVCEQGGSLRQVATINDALRVLGVVAAAGSDEFDTVGLAAHRSTPDYLDRYEDLCDQLGV</sequence>
<dbReference type="Proteomes" id="UP000295087">
    <property type="component" value="Unassembled WGS sequence"/>
</dbReference>
<dbReference type="EMBL" id="SNXK01000006">
    <property type="protein sequence ID" value="TDP32237.1"/>
    <property type="molecule type" value="Genomic_DNA"/>
</dbReference>
<name>A0A4R6P3T9_NOCIG</name>
<evidence type="ECO:0000313" key="1">
    <source>
        <dbReference type="EMBL" id="TDP32237.1"/>
    </source>
</evidence>
<dbReference type="AlphaFoldDB" id="A0A4R6P3T9"/>
<protein>
    <submittedName>
        <fullName evidence="1">Uncharacterized protein</fullName>
    </submittedName>
</protein>
<comment type="caution">
    <text evidence="1">The sequence shown here is derived from an EMBL/GenBank/DDBJ whole genome shotgun (WGS) entry which is preliminary data.</text>
</comment>